<evidence type="ECO:0008006" key="3">
    <source>
        <dbReference type="Google" id="ProtNLM"/>
    </source>
</evidence>
<dbReference type="RefSeq" id="WP_345886176.1">
    <property type="nucleotide sequence ID" value="NZ_JBDFRB010000016.1"/>
</dbReference>
<reference evidence="1 2" key="1">
    <citation type="submission" date="2024-05" db="EMBL/GenBank/DDBJ databases">
        <title>Sinomonas sp. nov., isolated from a waste landfill.</title>
        <authorList>
            <person name="Zhao Y."/>
        </authorList>
    </citation>
    <scope>NUCLEOTIDE SEQUENCE [LARGE SCALE GENOMIC DNA]</scope>
    <source>
        <strain evidence="1 2">CCTCC AB2014300</strain>
    </source>
</reference>
<evidence type="ECO:0000313" key="1">
    <source>
        <dbReference type="EMBL" id="MEN2745677.1"/>
    </source>
</evidence>
<proteinExistence type="predicted"/>
<dbReference type="EMBL" id="JBDFRB010000016">
    <property type="protein sequence ID" value="MEN2745677.1"/>
    <property type="molecule type" value="Genomic_DNA"/>
</dbReference>
<evidence type="ECO:0000313" key="2">
    <source>
        <dbReference type="Proteomes" id="UP001422074"/>
    </source>
</evidence>
<dbReference type="Proteomes" id="UP001422074">
    <property type="component" value="Unassembled WGS sequence"/>
</dbReference>
<accession>A0ABU9X2K6</accession>
<comment type="caution">
    <text evidence="1">The sequence shown here is derived from an EMBL/GenBank/DDBJ whole genome shotgun (WGS) entry which is preliminary data.</text>
</comment>
<sequence>MSYTRLYRRTEDGTLEFREAWHDTEAGQFVVNHGTVGHQSTTDSADDVDAAAGEALLTAFEAQCAEDGFGPVPEDEQWRLVAQFALKTAQGTERDRSLERQAVQALSAHFAWRGLGTVEGSEISGGRLNVFVRCVEPGKAVAAAKTCLREATSDFTKLSLAVAPATDPEAFRLKHAPAGVRSFSL</sequence>
<protein>
    <recommendedName>
        <fullName evidence="3">WGR domain-containing protein</fullName>
    </recommendedName>
</protein>
<keyword evidence="2" id="KW-1185">Reference proteome</keyword>
<gene>
    <name evidence="1" type="ORF">ABCQ75_14205</name>
</gene>
<name>A0ABU9X2K6_9MICC</name>
<organism evidence="1 2">
    <name type="scientific">Sinomonas halotolerans</name>
    <dbReference type="NCBI Taxonomy" id="1644133"/>
    <lineage>
        <taxon>Bacteria</taxon>
        <taxon>Bacillati</taxon>
        <taxon>Actinomycetota</taxon>
        <taxon>Actinomycetes</taxon>
        <taxon>Micrococcales</taxon>
        <taxon>Micrococcaceae</taxon>
        <taxon>Sinomonas</taxon>
    </lineage>
</organism>